<dbReference type="Proteomes" id="UP000434957">
    <property type="component" value="Unassembled WGS sequence"/>
</dbReference>
<organism evidence="1 2">
    <name type="scientific">Phytophthora rubi</name>
    <dbReference type="NCBI Taxonomy" id="129364"/>
    <lineage>
        <taxon>Eukaryota</taxon>
        <taxon>Sar</taxon>
        <taxon>Stramenopiles</taxon>
        <taxon>Oomycota</taxon>
        <taxon>Peronosporomycetes</taxon>
        <taxon>Peronosporales</taxon>
        <taxon>Peronosporaceae</taxon>
        <taxon>Phytophthora</taxon>
    </lineage>
</organism>
<reference evidence="1 2" key="1">
    <citation type="submission" date="2018-08" db="EMBL/GenBank/DDBJ databases">
        <title>Genomic investigation of the strawberry pathogen Phytophthora fragariae indicates pathogenicity is determined by transcriptional variation in three key races.</title>
        <authorList>
            <person name="Adams T.M."/>
            <person name="Armitage A.D."/>
            <person name="Sobczyk M.K."/>
            <person name="Bates H.J."/>
            <person name="Dunwell J.M."/>
            <person name="Nellist C.F."/>
            <person name="Harrison R.J."/>
        </authorList>
    </citation>
    <scope>NUCLEOTIDE SEQUENCE [LARGE SCALE GENOMIC DNA]</scope>
    <source>
        <strain evidence="1 2">SCRP333</strain>
    </source>
</reference>
<comment type="caution">
    <text evidence="1">The sequence shown here is derived from an EMBL/GenBank/DDBJ whole genome shotgun (WGS) entry which is preliminary data.</text>
</comment>
<evidence type="ECO:0008006" key="3">
    <source>
        <dbReference type="Google" id="ProtNLM"/>
    </source>
</evidence>
<proteinExistence type="predicted"/>
<name>A0A6A4F894_9STRA</name>
<dbReference type="AlphaFoldDB" id="A0A6A4F894"/>
<accession>A0A6A4F894</accession>
<keyword evidence="2" id="KW-1185">Reference proteome</keyword>
<gene>
    <name evidence="1" type="ORF">PR003_g12407</name>
</gene>
<dbReference type="EMBL" id="QXFT01000746">
    <property type="protein sequence ID" value="KAE9336649.1"/>
    <property type="molecule type" value="Genomic_DNA"/>
</dbReference>
<evidence type="ECO:0000313" key="2">
    <source>
        <dbReference type="Proteomes" id="UP000434957"/>
    </source>
</evidence>
<protein>
    <recommendedName>
        <fullName evidence="3">Reverse transcriptase Ty1/copia-type domain-containing protein</fullName>
    </recommendedName>
</protein>
<evidence type="ECO:0000313" key="1">
    <source>
        <dbReference type="EMBL" id="KAE9336649.1"/>
    </source>
</evidence>
<sequence length="43" mass="5092">MLIILVYVGDILLGYENGDEMEEIMLMLHKKYDIKDLGELSWF</sequence>